<dbReference type="InterPro" id="IPR041796">
    <property type="entry name" value="Mre11_N"/>
</dbReference>
<evidence type="ECO:0000313" key="3">
    <source>
        <dbReference type="EMBL" id="MBP1947339.1"/>
    </source>
</evidence>
<dbReference type="InterPro" id="IPR050535">
    <property type="entry name" value="DNA_Repair-Maintenance_Comp"/>
</dbReference>
<dbReference type="PANTHER" id="PTHR30337:SF7">
    <property type="entry name" value="PHOSPHOESTERASE"/>
    <property type="match status" value="1"/>
</dbReference>
<name>A0ABS4H9K1_9BACI</name>
<dbReference type="InterPro" id="IPR004843">
    <property type="entry name" value="Calcineurin-like_PHP"/>
</dbReference>
<accession>A0ABS4H9K1</accession>
<dbReference type="InterPro" id="IPR029052">
    <property type="entry name" value="Metallo-depent_PP-like"/>
</dbReference>
<dbReference type="Gene3D" id="3.60.21.10">
    <property type="match status" value="1"/>
</dbReference>
<evidence type="ECO:0000256" key="1">
    <source>
        <dbReference type="ARBA" id="ARBA00022801"/>
    </source>
</evidence>
<keyword evidence="3" id="KW-0540">Nuclease</keyword>
<organism evidence="3 4">
    <name type="scientific">Virgibacillus litoralis</name>
    <dbReference type="NCBI Taxonomy" id="578221"/>
    <lineage>
        <taxon>Bacteria</taxon>
        <taxon>Bacillati</taxon>
        <taxon>Bacillota</taxon>
        <taxon>Bacilli</taxon>
        <taxon>Bacillales</taxon>
        <taxon>Bacillaceae</taxon>
        <taxon>Virgibacillus</taxon>
    </lineage>
</organism>
<dbReference type="InterPro" id="IPR014576">
    <property type="entry name" value="Pesterase_YhaO"/>
</dbReference>
<dbReference type="PIRSF" id="PIRSF033091">
    <property type="entry name" value="Pesterase_YhaO"/>
    <property type="match status" value="1"/>
</dbReference>
<dbReference type="RefSeq" id="WP_245250983.1">
    <property type="nucleotide sequence ID" value="NZ_JAGGKK010000001.1"/>
</dbReference>
<dbReference type="Pfam" id="PF00149">
    <property type="entry name" value="Metallophos"/>
    <property type="match status" value="1"/>
</dbReference>
<evidence type="ECO:0000313" key="4">
    <source>
        <dbReference type="Proteomes" id="UP001519328"/>
    </source>
</evidence>
<sequence>MVKWKYKFYLKEGGHITEQISFIHAADLHLDSPFKGLAHIPEHIFKKVRNSTFNALDRLVQAAIDNKVDFVLIVGDLFDNEKQSLKAQVHLRRAFEQLQHHDINVYLSYGNHDFINGNIHPVTYPDNVFIFPNEKVSHFTFEKNNEICAAIYGFSYENRSVLSKKAQEYQRLPGKIPFHIGMLHGSLHSNTDHDLYAPFYLSDLTEKNFDYWALGHIHQREVLKENPFIVYPGNIQGRNRKETGDKGCYHVVLSETDTAMTFIPLHSLQYNALTIDVSDCDELHQLETKIQSEISKYTKDLGPQLLQLLFKSNQDNLQNWADEQLMDEVIELVNETILHQANWKYIFRYQVERLYSIDNELAQGEHFVGELIRHFDEVSIQSYLKELYQHKQARKYMEPIIGEDELRIKHQAKHMLVHELLKNGGD</sequence>
<dbReference type="EMBL" id="JAGGKK010000001">
    <property type="protein sequence ID" value="MBP1947339.1"/>
    <property type="molecule type" value="Genomic_DNA"/>
</dbReference>
<gene>
    <name evidence="3" type="ORF">J2Z82_000262</name>
</gene>
<dbReference type="CDD" id="cd00840">
    <property type="entry name" value="MPP_Mre11_N"/>
    <property type="match status" value="1"/>
</dbReference>
<keyword evidence="1" id="KW-0378">Hydrolase</keyword>
<dbReference type="GO" id="GO:0004527">
    <property type="term" value="F:exonuclease activity"/>
    <property type="evidence" value="ECO:0007669"/>
    <property type="project" value="UniProtKB-KW"/>
</dbReference>
<proteinExistence type="predicted"/>
<evidence type="ECO:0000259" key="2">
    <source>
        <dbReference type="Pfam" id="PF00149"/>
    </source>
</evidence>
<reference evidence="3 4" key="1">
    <citation type="submission" date="2021-03" db="EMBL/GenBank/DDBJ databases">
        <title>Genomic Encyclopedia of Type Strains, Phase IV (KMG-IV): sequencing the most valuable type-strain genomes for metagenomic binning, comparative biology and taxonomic classification.</title>
        <authorList>
            <person name="Goeker M."/>
        </authorList>
    </citation>
    <scope>NUCLEOTIDE SEQUENCE [LARGE SCALE GENOMIC DNA]</scope>
    <source>
        <strain evidence="3 4">DSM 21085</strain>
    </source>
</reference>
<keyword evidence="4" id="KW-1185">Reference proteome</keyword>
<keyword evidence="3" id="KW-0269">Exonuclease</keyword>
<dbReference type="PANTHER" id="PTHR30337">
    <property type="entry name" value="COMPONENT OF ATP-DEPENDENT DSDNA EXONUCLEASE"/>
    <property type="match status" value="1"/>
</dbReference>
<feature type="domain" description="Calcineurin-like phosphoesterase" evidence="2">
    <location>
        <begin position="21"/>
        <end position="219"/>
    </location>
</feature>
<protein>
    <submittedName>
        <fullName evidence="3">DNA repair exonuclease SbcCD nuclease subunit</fullName>
    </submittedName>
</protein>
<dbReference type="SUPFAM" id="SSF56300">
    <property type="entry name" value="Metallo-dependent phosphatases"/>
    <property type="match status" value="1"/>
</dbReference>
<dbReference type="Proteomes" id="UP001519328">
    <property type="component" value="Unassembled WGS sequence"/>
</dbReference>
<comment type="caution">
    <text evidence="3">The sequence shown here is derived from an EMBL/GenBank/DDBJ whole genome shotgun (WGS) entry which is preliminary data.</text>
</comment>